<evidence type="ECO:0008006" key="3">
    <source>
        <dbReference type="Google" id="ProtNLM"/>
    </source>
</evidence>
<dbReference type="SUPFAM" id="SSF117070">
    <property type="entry name" value="LEA14-like"/>
    <property type="match status" value="1"/>
</dbReference>
<dbReference type="AlphaFoldDB" id="A0A0H5RVC7"/>
<reference evidence="2" key="1">
    <citation type="submission" date="2015-04" db="EMBL/GenBank/DDBJ databases">
        <title>The genome sequence of the plant pathogenic Rhizarian Plasmodiophora brassicae reveals insights in its biotrophic life cycle and the origin of chitin synthesis.</title>
        <authorList>
            <person name="Schwelm A."/>
            <person name="Fogelqvist J."/>
            <person name="Knaust A."/>
            <person name="Julke S."/>
            <person name="Lilja T."/>
            <person name="Dhandapani V."/>
            <person name="Bonilla-Rosso G."/>
            <person name="Karlsson M."/>
            <person name="Shevchenko A."/>
            <person name="Choi S.R."/>
            <person name="Kim H.G."/>
            <person name="Park J.Y."/>
            <person name="Lim Y.P."/>
            <person name="Ludwig-Muller J."/>
            <person name="Dixelius C."/>
        </authorList>
    </citation>
    <scope>NUCLEOTIDE SEQUENCE</scope>
    <source>
        <tissue evidence="2">Potato root galls</tissue>
    </source>
</reference>
<name>A0A0H5RVC7_9EUKA</name>
<evidence type="ECO:0000313" key="2">
    <source>
        <dbReference type="EMBL" id="CRZ12704.1"/>
    </source>
</evidence>
<sequence length="266" mass="30374">PHQHVPNVPNTRFNQDRPFGRICLRSISSCMIHIDRGNREQLVTVLCLIMENEPSTAGEYHALADITEQAQPGSPAGPHRDRRFLNALGRFTFQILTTCLVILVLLSIIAIAFPKRPVVAYACTAFNGFHLDRKHYPFFYISFTTYARITNRNIYPVQVIEVNVDVYHWDEKIAETKLEPRLFPLRSTRVEAIHTNATGFSKSALEHILDDSHDGIITIELRGQAKAEAFLRTWTYPIESEFVHLNLSQWSYKPSGGPCPPDDYRP</sequence>
<dbReference type="EMBL" id="HACM01012262">
    <property type="protein sequence ID" value="CRZ12704.1"/>
    <property type="molecule type" value="Transcribed_RNA"/>
</dbReference>
<feature type="non-terminal residue" evidence="2">
    <location>
        <position position="1"/>
    </location>
</feature>
<keyword evidence="1" id="KW-0812">Transmembrane</keyword>
<keyword evidence="1" id="KW-0472">Membrane</keyword>
<protein>
    <recommendedName>
        <fullName evidence="3">Late embryogenesis abundant protein LEA-2 subgroup domain-containing protein</fullName>
    </recommendedName>
</protein>
<organism evidence="2">
    <name type="scientific">Spongospora subterranea</name>
    <dbReference type="NCBI Taxonomy" id="70186"/>
    <lineage>
        <taxon>Eukaryota</taxon>
        <taxon>Sar</taxon>
        <taxon>Rhizaria</taxon>
        <taxon>Endomyxa</taxon>
        <taxon>Phytomyxea</taxon>
        <taxon>Plasmodiophorida</taxon>
        <taxon>Plasmodiophoridae</taxon>
        <taxon>Spongospora</taxon>
    </lineage>
</organism>
<accession>A0A0H5RVC7</accession>
<keyword evidence="1" id="KW-1133">Transmembrane helix</keyword>
<evidence type="ECO:0000256" key="1">
    <source>
        <dbReference type="SAM" id="Phobius"/>
    </source>
</evidence>
<proteinExistence type="predicted"/>
<feature type="transmembrane region" description="Helical" evidence="1">
    <location>
        <begin position="91"/>
        <end position="113"/>
    </location>
</feature>